<evidence type="ECO:0000313" key="1">
    <source>
        <dbReference type="EMBL" id="MFC4105451.1"/>
    </source>
</evidence>
<organism evidence="1 2">
    <name type="scientific">Micromonospora zhanjiangensis</name>
    <dbReference type="NCBI Taxonomy" id="1522057"/>
    <lineage>
        <taxon>Bacteria</taxon>
        <taxon>Bacillati</taxon>
        <taxon>Actinomycetota</taxon>
        <taxon>Actinomycetes</taxon>
        <taxon>Micromonosporales</taxon>
        <taxon>Micromonosporaceae</taxon>
        <taxon>Micromonospora</taxon>
    </lineage>
</organism>
<sequence length="193" mass="21002">MSIIPALFGCEQAADQMIEIYQPSAADPYRSLVGHGYACREHLVDLAAQVVRAGLTPLHMLAGPLGRRHCGNSYEFETASLPEPPQLTHHIPVPGVPPVAVPVEPEHPDWCTRAAICRVEDIHCSAPYPASPVGASTIVRLWLEQPTARPAYPAVVLEITDQGGDRPVEYPFRVHQARMLGEQIRLVLALIGA</sequence>
<evidence type="ECO:0000313" key="2">
    <source>
        <dbReference type="Proteomes" id="UP001595868"/>
    </source>
</evidence>
<name>A0ABV8KHH1_9ACTN</name>
<comment type="caution">
    <text evidence="1">The sequence shown here is derived from an EMBL/GenBank/DDBJ whole genome shotgun (WGS) entry which is preliminary data.</text>
</comment>
<accession>A0ABV8KHH1</accession>
<dbReference type="RefSeq" id="WP_377542500.1">
    <property type="nucleotide sequence ID" value="NZ_JBHSBN010000002.1"/>
</dbReference>
<proteinExistence type="predicted"/>
<gene>
    <name evidence="1" type="ORF">ACFOX0_05800</name>
</gene>
<protein>
    <submittedName>
        <fullName evidence="1">Uncharacterized protein</fullName>
    </submittedName>
</protein>
<reference evidence="2" key="1">
    <citation type="journal article" date="2019" name="Int. J. Syst. Evol. Microbiol.">
        <title>The Global Catalogue of Microorganisms (GCM) 10K type strain sequencing project: providing services to taxonomists for standard genome sequencing and annotation.</title>
        <authorList>
            <consortium name="The Broad Institute Genomics Platform"/>
            <consortium name="The Broad Institute Genome Sequencing Center for Infectious Disease"/>
            <person name="Wu L."/>
            <person name="Ma J."/>
        </authorList>
    </citation>
    <scope>NUCLEOTIDE SEQUENCE [LARGE SCALE GENOMIC DNA]</scope>
    <source>
        <strain evidence="2">2902at01</strain>
    </source>
</reference>
<dbReference type="EMBL" id="JBHSBN010000002">
    <property type="protein sequence ID" value="MFC4105451.1"/>
    <property type="molecule type" value="Genomic_DNA"/>
</dbReference>
<dbReference type="Proteomes" id="UP001595868">
    <property type="component" value="Unassembled WGS sequence"/>
</dbReference>
<keyword evidence="2" id="KW-1185">Reference proteome</keyword>